<evidence type="ECO:0000313" key="2">
    <source>
        <dbReference type="Proteomes" id="UP000688947"/>
    </source>
</evidence>
<comment type="caution">
    <text evidence="1">The sequence shown here is derived from an EMBL/GenBank/DDBJ whole genome shotgun (WGS) entry which is preliminary data.</text>
</comment>
<reference evidence="1" key="1">
    <citation type="submission" date="2021-01" db="EMBL/GenBank/DDBJ databases">
        <title>Phytophthora aleatoria, a newly-described species from Pinus radiata is distinct from Phytophthora cactorum isolates based on comparative genomics.</title>
        <authorList>
            <person name="Mcdougal R."/>
            <person name="Panda P."/>
            <person name="Williams N."/>
            <person name="Studholme D.J."/>
        </authorList>
    </citation>
    <scope>NUCLEOTIDE SEQUENCE</scope>
    <source>
        <strain evidence="1">NZFS 3830</strain>
    </source>
</reference>
<name>A0A8T1UWQ8_9STRA</name>
<protein>
    <submittedName>
        <fullName evidence="1">Uncharacterized protein</fullName>
    </submittedName>
</protein>
<gene>
    <name evidence="1" type="ORF">JG687_00001615</name>
</gene>
<evidence type="ECO:0000313" key="1">
    <source>
        <dbReference type="EMBL" id="KAG6972123.1"/>
    </source>
</evidence>
<dbReference type="EMBL" id="JAENGZ010000040">
    <property type="protein sequence ID" value="KAG6972123.1"/>
    <property type="molecule type" value="Genomic_DNA"/>
</dbReference>
<proteinExistence type="predicted"/>
<organism evidence="1 2">
    <name type="scientific">Phytophthora cactorum</name>
    <dbReference type="NCBI Taxonomy" id="29920"/>
    <lineage>
        <taxon>Eukaryota</taxon>
        <taxon>Sar</taxon>
        <taxon>Stramenopiles</taxon>
        <taxon>Oomycota</taxon>
        <taxon>Peronosporomycetes</taxon>
        <taxon>Peronosporales</taxon>
        <taxon>Peronosporaceae</taxon>
        <taxon>Phytophthora</taxon>
    </lineage>
</organism>
<accession>A0A8T1UWQ8</accession>
<dbReference type="Proteomes" id="UP000688947">
    <property type="component" value="Unassembled WGS sequence"/>
</dbReference>
<dbReference type="AlphaFoldDB" id="A0A8T1UWQ8"/>
<sequence>MDDVRSLITQKQNSVWMPRLCAFTFHPFWMVEVMQHTTFNCTNNAKNTLV</sequence>